<dbReference type="PANTHER" id="PTHR47260:SF2">
    <property type="entry name" value="THIOESTERASE DOMAIN-CONTAINING PROTEIN-RELATED"/>
    <property type="match status" value="1"/>
</dbReference>
<evidence type="ECO:0000313" key="2">
    <source>
        <dbReference type="EMBL" id="KAH8703627.1"/>
    </source>
</evidence>
<dbReference type="InterPro" id="IPR006683">
    <property type="entry name" value="Thioestr_dom"/>
</dbReference>
<feature type="domain" description="Thioesterase" evidence="1">
    <location>
        <begin position="52"/>
        <end position="120"/>
    </location>
</feature>
<dbReference type="RefSeq" id="XP_046076645.1">
    <property type="nucleotide sequence ID" value="XM_046212511.1"/>
</dbReference>
<sequence>MHPAAISLHLVSGSLFGANKIPVDPVFFIQSRPICRVISACYIGSQLCGHPGFVHGGLLSLLFDDVFARCASIAFDSGVGMTANLKIDFRKPSIPDRLYVYRAEVVETEGRKMRMVGQMRSLKSFRPEEMIKRAVATHEGVGIEEEEGELVAEASALFVEPKSTQSMVALYPK</sequence>
<dbReference type="Pfam" id="PF03061">
    <property type="entry name" value="4HBT"/>
    <property type="match status" value="1"/>
</dbReference>
<dbReference type="CDD" id="cd03443">
    <property type="entry name" value="PaaI_thioesterase"/>
    <property type="match status" value="1"/>
</dbReference>
<keyword evidence="3" id="KW-1185">Reference proteome</keyword>
<evidence type="ECO:0000313" key="3">
    <source>
        <dbReference type="Proteomes" id="UP001201262"/>
    </source>
</evidence>
<name>A0AAD4KZ18_9EURO</name>
<accession>A0AAD4KZ18</accession>
<dbReference type="AlphaFoldDB" id="A0AAD4KZ18"/>
<dbReference type="InterPro" id="IPR029069">
    <property type="entry name" value="HotDog_dom_sf"/>
</dbReference>
<evidence type="ECO:0000259" key="1">
    <source>
        <dbReference type="Pfam" id="PF03061"/>
    </source>
</evidence>
<organism evidence="2 3">
    <name type="scientific">Talaromyces proteolyticus</name>
    <dbReference type="NCBI Taxonomy" id="1131652"/>
    <lineage>
        <taxon>Eukaryota</taxon>
        <taxon>Fungi</taxon>
        <taxon>Dikarya</taxon>
        <taxon>Ascomycota</taxon>
        <taxon>Pezizomycotina</taxon>
        <taxon>Eurotiomycetes</taxon>
        <taxon>Eurotiomycetidae</taxon>
        <taxon>Eurotiales</taxon>
        <taxon>Trichocomaceae</taxon>
        <taxon>Talaromyces</taxon>
        <taxon>Talaromyces sect. Bacilispori</taxon>
    </lineage>
</organism>
<reference evidence="2" key="1">
    <citation type="submission" date="2021-12" db="EMBL/GenBank/DDBJ databases">
        <title>Convergent genome expansion in fungi linked to evolution of root-endophyte symbiosis.</title>
        <authorList>
            <consortium name="DOE Joint Genome Institute"/>
            <person name="Ke Y.-H."/>
            <person name="Bonito G."/>
            <person name="Liao H.-L."/>
            <person name="Looney B."/>
            <person name="Rojas-Flechas A."/>
            <person name="Nash J."/>
            <person name="Hameed K."/>
            <person name="Schadt C."/>
            <person name="Martin F."/>
            <person name="Crous P.W."/>
            <person name="Miettinen O."/>
            <person name="Magnuson J.K."/>
            <person name="Labbe J."/>
            <person name="Jacobson D."/>
            <person name="Doktycz M.J."/>
            <person name="Veneault-Fourrey C."/>
            <person name="Kuo A."/>
            <person name="Mondo S."/>
            <person name="Calhoun S."/>
            <person name="Riley R."/>
            <person name="Ohm R."/>
            <person name="LaButti K."/>
            <person name="Andreopoulos B."/>
            <person name="Pangilinan J."/>
            <person name="Nolan M."/>
            <person name="Tritt A."/>
            <person name="Clum A."/>
            <person name="Lipzen A."/>
            <person name="Daum C."/>
            <person name="Barry K."/>
            <person name="Grigoriev I.V."/>
            <person name="Vilgalys R."/>
        </authorList>
    </citation>
    <scope>NUCLEOTIDE SEQUENCE</scope>
    <source>
        <strain evidence="2">PMI_201</strain>
    </source>
</reference>
<protein>
    <submittedName>
        <fullName evidence="2">HotDog domain-containing protein</fullName>
    </submittedName>
</protein>
<dbReference type="Gene3D" id="3.10.129.10">
    <property type="entry name" value="Hotdog Thioesterase"/>
    <property type="match status" value="1"/>
</dbReference>
<dbReference type="Proteomes" id="UP001201262">
    <property type="component" value="Unassembled WGS sequence"/>
</dbReference>
<dbReference type="PANTHER" id="PTHR47260">
    <property type="entry name" value="UPF0644 PROTEIN PB2B4.06"/>
    <property type="match status" value="1"/>
</dbReference>
<dbReference type="InterPro" id="IPR052061">
    <property type="entry name" value="PTE-AB_protein"/>
</dbReference>
<proteinExistence type="predicted"/>
<dbReference type="SUPFAM" id="SSF54637">
    <property type="entry name" value="Thioesterase/thiol ester dehydrase-isomerase"/>
    <property type="match status" value="1"/>
</dbReference>
<dbReference type="GeneID" id="70242798"/>
<dbReference type="EMBL" id="JAJTJA010000002">
    <property type="protein sequence ID" value="KAH8703627.1"/>
    <property type="molecule type" value="Genomic_DNA"/>
</dbReference>
<gene>
    <name evidence="2" type="ORF">BGW36DRAFT_312840</name>
</gene>
<comment type="caution">
    <text evidence="2">The sequence shown here is derived from an EMBL/GenBank/DDBJ whole genome shotgun (WGS) entry which is preliminary data.</text>
</comment>